<protein>
    <submittedName>
        <fullName evidence="4">Baseplate J/gp47 family protein</fullName>
    </submittedName>
</protein>
<feature type="domain" description="Baseplate J-like C-terminal" evidence="3">
    <location>
        <begin position="262"/>
        <end position="353"/>
    </location>
</feature>
<keyword evidence="5" id="KW-1185">Reference proteome</keyword>
<dbReference type="InterPro" id="IPR058530">
    <property type="entry name" value="Baseplate_J-like_C"/>
</dbReference>
<dbReference type="PANTHER" id="PTHR37829:SF3">
    <property type="entry name" value="PROTEIN JAYE-RELATED"/>
    <property type="match status" value="1"/>
</dbReference>
<proteinExistence type="inferred from homology"/>
<dbReference type="RefSeq" id="WP_248835905.1">
    <property type="nucleotide sequence ID" value="NZ_JAJEQE010000054.1"/>
</dbReference>
<feature type="domain" description="Baseplate J-like central" evidence="2">
    <location>
        <begin position="178"/>
        <end position="255"/>
    </location>
</feature>
<name>A0ABS8EXX9_9FIRM</name>
<dbReference type="InterPro" id="IPR052399">
    <property type="entry name" value="Phage_Baseplate_Assmbl_Protein"/>
</dbReference>
<comment type="similarity">
    <text evidence="1">Belongs to the Mu gp47/PBSX XkdT family.</text>
</comment>
<dbReference type="Pfam" id="PF26078">
    <property type="entry name" value="Baseplate_J_M"/>
    <property type="match status" value="1"/>
</dbReference>
<sequence>MYEDRVFDTIMEEMMAAFGRDVRTDEGSLAYNACAKIAEKLEEIYGDMDELNDNILPDTQDDWHLIEYGKERGITYHSATQAVVRAVFHQEIEIGERFTCGDYTYEVIEQIEGYTYQMICEKEGTETNTTIGKLEPAEYVENYQGGEITEILKKGTDDEDIEEFRKKVIETFKTTAFCGNKADYRRYINQLKGIGGCKPRRRQAGEAQIDIYIISDDFSVPDAETVKNVQEAVDPEDSHGEGSGMAPICHTVHISGVTKTSVTIQTKVTYDSGYSTATSKTQIETAVKTYLRELCESWEAKEETDMIVRLSQIEARILNVEGVADVEATTINGKAGNLALSFEKIPVLEAVNIV</sequence>
<dbReference type="InterPro" id="IPR058531">
    <property type="entry name" value="Baseplate_J_M"/>
</dbReference>
<gene>
    <name evidence="4" type="ORF">LKD42_12525</name>
</gene>
<dbReference type="Proteomes" id="UP001299235">
    <property type="component" value="Unassembled WGS sequence"/>
</dbReference>
<evidence type="ECO:0000256" key="1">
    <source>
        <dbReference type="ARBA" id="ARBA00038087"/>
    </source>
</evidence>
<dbReference type="EMBL" id="JAJEQE010000054">
    <property type="protein sequence ID" value="MCC2150053.1"/>
    <property type="molecule type" value="Genomic_DNA"/>
</dbReference>
<organism evidence="4 5">
    <name type="scientific">Hominisplanchenecus faecis</name>
    <dbReference type="NCBI Taxonomy" id="2885351"/>
    <lineage>
        <taxon>Bacteria</taxon>
        <taxon>Bacillati</taxon>
        <taxon>Bacillota</taxon>
        <taxon>Clostridia</taxon>
        <taxon>Lachnospirales</taxon>
        <taxon>Lachnospiraceae</taxon>
        <taxon>Hominisplanchenecus</taxon>
    </lineage>
</organism>
<evidence type="ECO:0000259" key="2">
    <source>
        <dbReference type="Pfam" id="PF26078"/>
    </source>
</evidence>
<evidence type="ECO:0000313" key="5">
    <source>
        <dbReference type="Proteomes" id="UP001299235"/>
    </source>
</evidence>
<dbReference type="Pfam" id="PF26079">
    <property type="entry name" value="Baseplate_J_C"/>
    <property type="match status" value="1"/>
</dbReference>
<evidence type="ECO:0000313" key="4">
    <source>
        <dbReference type="EMBL" id="MCC2150053.1"/>
    </source>
</evidence>
<accession>A0ABS8EXX9</accession>
<evidence type="ECO:0000259" key="3">
    <source>
        <dbReference type="Pfam" id="PF26079"/>
    </source>
</evidence>
<comment type="caution">
    <text evidence="4">The sequence shown here is derived from an EMBL/GenBank/DDBJ whole genome shotgun (WGS) entry which is preliminary data.</text>
</comment>
<dbReference type="PANTHER" id="PTHR37829">
    <property type="entry name" value="PHAGE-LIKE ELEMENT PBSX PROTEIN XKDT"/>
    <property type="match status" value="1"/>
</dbReference>
<reference evidence="4 5" key="1">
    <citation type="submission" date="2021-10" db="EMBL/GenBank/DDBJ databases">
        <title>Anaerobic single-cell dispensing facilitates the cultivation of human gut bacteria.</title>
        <authorList>
            <person name="Afrizal A."/>
        </authorList>
    </citation>
    <scope>NUCLEOTIDE SEQUENCE [LARGE SCALE GENOMIC DNA]</scope>
    <source>
        <strain evidence="4 5">CLA-AA-H246</strain>
    </source>
</reference>